<dbReference type="GO" id="GO:0005737">
    <property type="term" value="C:cytoplasm"/>
    <property type="evidence" value="ECO:0007669"/>
    <property type="project" value="TreeGrafter"/>
</dbReference>
<keyword evidence="1" id="KW-0547">Nucleotide-binding</keyword>
<dbReference type="GO" id="GO:0004016">
    <property type="term" value="F:adenylate cyclase activity"/>
    <property type="evidence" value="ECO:0007669"/>
    <property type="project" value="TreeGrafter"/>
</dbReference>
<dbReference type="RefSeq" id="WP_147286117.1">
    <property type="nucleotide sequence ID" value="NZ_QQNA01000206.1"/>
</dbReference>
<dbReference type="Proteomes" id="UP000253741">
    <property type="component" value="Unassembled WGS sequence"/>
</dbReference>
<evidence type="ECO:0000313" key="6">
    <source>
        <dbReference type="EMBL" id="RDG35629.1"/>
    </source>
</evidence>
<dbReference type="EMBL" id="QQNA01000206">
    <property type="protein sequence ID" value="RDG35629.1"/>
    <property type="molecule type" value="Genomic_DNA"/>
</dbReference>
<feature type="repeat" description="TPR" evidence="3">
    <location>
        <begin position="388"/>
        <end position="421"/>
    </location>
</feature>
<evidence type="ECO:0000256" key="3">
    <source>
        <dbReference type="PROSITE-ProRule" id="PRU00339"/>
    </source>
</evidence>
<feature type="domain" description="Orc1-like AAA ATPase" evidence="5">
    <location>
        <begin position="24"/>
        <end position="169"/>
    </location>
</feature>
<evidence type="ECO:0000259" key="5">
    <source>
        <dbReference type="Pfam" id="PF13191"/>
    </source>
</evidence>
<dbReference type="SUPFAM" id="SSF52540">
    <property type="entry name" value="P-loop containing nucleoside triphosphate hydrolases"/>
    <property type="match status" value="1"/>
</dbReference>
<proteinExistence type="predicted"/>
<dbReference type="AlphaFoldDB" id="A0A370B5I8"/>
<gene>
    <name evidence="6" type="ORF">DVH02_24140</name>
</gene>
<name>A0A370B5I8_9ACTN</name>
<comment type="caution">
    <text evidence="6">The sequence shown here is derived from an EMBL/GenBank/DDBJ whole genome shotgun (WGS) entry which is preliminary data.</text>
</comment>
<dbReference type="GO" id="GO:0005524">
    <property type="term" value="F:ATP binding"/>
    <property type="evidence" value="ECO:0007669"/>
    <property type="project" value="UniProtKB-KW"/>
</dbReference>
<dbReference type="PANTHER" id="PTHR16305:SF35">
    <property type="entry name" value="TRANSCRIPTIONAL ACTIVATOR DOMAIN"/>
    <property type="match status" value="1"/>
</dbReference>
<dbReference type="OrthoDB" id="7053960at2"/>
<evidence type="ECO:0000256" key="4">
    <source>
        <dbReference type="SAM" id="MobiDB-lite"/>
    </source>
</evidence>
<sequence>MSEEHGEGTQESPASVGPGATGGLLDGLERGEARLVVVEGGPGSGRSTALEGLVAAARRRETLDAVLVRCGREEAAYDWFLVRQLLDVLPAPAGEPRERHRLVPRDERWFAAVREGAPGETLQRLYWLVAERAAERPLVLAVDDAHWCDAQSLRLLGQLVRRLHHLPLLLAVSVDPAECSDDDQLLGDVVTAARRLRWSPAPMGRAEVAALAGQWVDGDVEAAVDACLAVTDGTPGLVVETLRTAARAPAGLPPAQAIRRCAPPAVAAAVLSRAARHGTAAVRAVRALSVLRTPVPARQAARLLDLGAAEAADTLALLERLGYLSAGPDGVLIGPEVLRRAVRARLSPSERHRAESLAAGVLIARPEALNEAAGHLLAVLPEGDARHAEILRASGRRMLAAGRYPRAARLLRRALEEPPADDDRAEILADLGLAELYRDPRSAVEHLRPAVAGAGSPQERLLWTLRLTHALAITGQAAEGHRVLWAELERTPLRSGHELVRRAAAELFFLVLSDDDIALARRRPSDGGGGEGDGEG</sequence>
<dbReference type="InterPro" id="IPR041664">
    <property type="entry name" value="AAA_16"/>
</dbReference>
<keyword evidence="7" id="KW-1185">Reference proteome</keyword>
<accession>A0A370B5I8</accession>
<protein>
    <submittedName>
        <fullName evidence="6">ATP-binding protein</fullName>
    </submittedName>
</protein>
<keyword evidence="3" id="KW-0802">TPR repeat</keyword>
<organism evidence="6 7">
    <name type="scientific">Streptomyces corynorhini</name>
    <dbReference type="NCBI Taxonomy" id="2282652"/>
    <lineage>
        <taxon>Bacteria</taxon>
        <taxon>Bacillati</taxon>
        <taxon>Actinomycetota</taxon>
        <taxon>Actinomycetes</taxon>
        <taxon>Kitasatosporales</taxon>
        <taxon>Streptomycetaceae</taxon>
        <taxon>Streptomyces</taxon>
    </lineage>
</organism>
<dbReference type="InterPro" id="IPR019734">
    <property type="entry name" value="TPR_rpt"/>
</dbReference>
<dbReference type="PROSITE" id="PS50005">
    <property type="entry name" value="TPR"/>
    <property type="match status" value="1"/>
</dbReference>
<dbReference type="InterPro" id="IPR027417">
    <property type="entry name" value="P-loop_NTPase"/>
</dbReference>
<keyword evidence="2 6" id="KW-0067">ATP-binding</keyword>
<evidence type="ECO:0000256" key="2">
    <source>
        <dbReference type="ARBA" id="ARBA00022840"/>
    </source>
</evidence>
<evidence type="ECO:0000256" key="1">
    <source>
        <dbReference type="ARBA" id="ARBA00022741"/>
    </source>
</evidence>
<feature type="region of interest" description="Disordered" evidence="4">
    <location>
        <begin position="1"/>
        <end position="24"/>
    </location>
</feature>
<feature type="non-terminal residue" evidence="6">
    <location>
        <position position="536"/>
    </location>
</feature>
<reference evidence="6 7" key="1">
    <citation type="submission" date="2018-07" db="EMBL/GenBank/DDBJ databases">
        <title>Streptomyces species from bats.</title>
        <authorList>
            <person name="Dunlap C."/>
        </authorList>
    </citation>
    <scope>NUCLEOTIDE SEQUENCE [LARGE SCALE GENOMIC DNA]</scope>
    <source>
        <strain evidence="6 7">AC230</strain>
    </source>
</reference>
<evidence type="ECO:0000313" key="7">
    <source>
        <dbReference type="Proteomes" id="UP000253741"/>
    </source>
</evidence>
<dbReference type="PANTHER" id="PTHR16305">
    <property type="entry name" value="TESTICULAR SOLUBLE ADENYLYL CYCLASE"/>
    <property type="match status" value="1"/>
</dbReference>
<dbReference type="Pfam" id="PF13191">
    <property type="entry name" value="AAA_16"/>
    <property type="match status" value="1"/>
</dbReference>